<proteinExistence type="predicted"/>
<dbReference type="AlphaFoldDB" id="A0A392PV75"/>
<protein>
    <submittedName>
        <fullName evidence="1">Uncharacterized protein</fullName>
    </submittedName>
</protein>
<organism evidence="1 2">
    <name type="scientific">Trifolium medium</name>
    <dbReference type="NCBI Taxonomy" id="97028"/>
    <lineage>
        <taxon>Eukaryota</taxon>
        <taxon>Viridiplantae</taxon>
        <taxon>Streptophyta</taxon>
        <taxon>Embryophyta</taxon>
        <taxon>Tracheophyta</taxon>
        <taxon>Spermatophyta</taxon>
        <taxon>Magnoliopsida</taxon>
        <taxon>eudicotyledons</taxon>
        <taxon>Gunneridae</taxon>
        <taxon>Pentapetalae</taxon>
        <taxon>rosids</taxon>
        <taxon>fabids</taxon>
        <taxon>Fabales</taxon>
        <taxon>Fabaceae</taxon>
        <taxon>Papilionoideae</taxon>
        <taxon>50 kb inversion clade</taxon>
        <taxon>NPAAA clade</taxon>
        <taxon>Hologalegina</taxon>
        <taxon>IRL clade</taxon>
        <taxon>Trifolieae</taxon>
        <taxon>Trifolium</taxon>
    </lineage>
</organism>
<accession>A0A392PV75</accession>
<keyword evidence="2" id="KW-1185">Reference proteome</keyword>
<dbReference type="EMBL" id="LXQA010096082">
    <property type="protein sequence ID" value="MCI15350.1"/>
    <property type="molecule type" value="Genomic_DNA"/>
</dbReference>
<comment type="caution">
    <text evidence="1">The sequence shown here is derived from an EMBL/GenBank/DDBJ whole genome shotgun (WGS) entry which is preliminary data.</text>
</comment>
<dbReference type="Proteomes" id="UP000265520">
    <property type="component" value="Unassembled WGS sequence"/>
</dbReference>
<evidence type="ECO:0000313" key="2">
    <source>
        <dbReference type="Proteomes" id="UP000265520"/>
    </source>
</evidence>
<reference evidence="1 2" key="1">
    <citation type="journal article" date="2018" name="Front. Plant Sci.">
        <title>Red Clover (Trifolium pratense) and Zigzag Clover (T. medium) - A Picture of Genomic Similarities and Differences.</title>
        <authorList>
            <person name="Dluhosova J."/>
            <person name="Istvanek J."/>
            <person name="Nedelnik J."/>
            <person name="Repkova J."/>
        </authorList>
    </citation>
    <scope>NUCLEOTIDE SEQUENCE [LARGE SCALE GENOMIC DNA]</scope>
    <source>
        <strain evidence="2">cv. 10/8</strain>
        <tissue evidence="1">Leaf</tissue>
    </source>
</reference>
<name>A0A392PV75_9FABA</name>
<feature type="non-terminal residue" evidence="1">
    <location>
        <position position="28"/>
    </location>
</feature>
<evidence type="ECO:0000313" key="1">
    <source>
        <dbReference type="EMBL" id="MCI15350.1"/>
    </source>
</evidence>
<sequence length="28" mass="3017">MPIATMLQMAPVTTSTLRIIPTAPSVQF</sequence>